<feature type="compositionally biased region" description="Basic residues" evidence="1">
    <location>
        <begin position="197"/>
        <end position="210"/>
    </location>
</feature>
<evidence type="ECO:0000313" key="2">
    <source>
        <dbReference type="EMBL" id="KAF6813902.1"/>
    </source>
</evidence>
<proteinExistence type="predicted"/>
<organism evidence="2 3">
    <name type="scientific">Colletotrichum musicola</name>
    <dbReference type="NCBI Taxonomy" id="2175873"/>
    <lineage>
        <taxon>Eukaryota</taxon>
        <taxon>Fungi</taxon>
        <taxon>Dikarya</taxon>
        <taxon>Ascomycota</taxon>
        <taxon>Pezizomycotina</taxon>
        <taxon>Sordariomycetes</taxon>
        <taxon>Hypocreomycetidae</taxon>
        <taxon>Glomerellales</taxon>
        <taxon>Glomerellaceae</taxon>
        <taxon>Colletotrichum</taxon>
        <taxon>Colletotrichum orchidearum species complex</taxon>
    </lineage>
</organism>
<comment type="caution">
    <text evidence="2">The sequence shown here is derived from an EMBL/GenBank/DDBJ whole genome shotgun (WGS) entry which is preliminary data.</text>
</comment>
<feature type="compositionally biased region" description="Acidic residues" evidence="1">
    <location>
        <begin position="358"/>
        <end position="368"/>
    </location>
</feature>
<sequence length="387" mass="43476">MPLCREGGMAPRPAPVNDGLLVGIPGRVIITAAVNERRSALKTTLDRCRYDRRGRYLKRGAAQARLPGTPAQARSLFGGSYGATETTDRGARPRRTGVHRLVAQLWGLFTGVRTDSDTQARLMPGLRLQTVPDLSRYGLGLPIMRQTRANTTGKRQTTWISRADDDHQPPQQPPPEPTRTVGDRLHGAPPYQYAARPLRRPYRPPHHHTTARTVFRSVRNRSSIVGAKQPAHYSILSPKWHTPRVYATRTRRLPALEQSPSCARKHCRHLTDLPRFRSPSAIQPYILANASSARSTPSRHPLAMCRDRNQNQPVGNQDACRREALESDSESALGWGRQGGWAKTRLHSQALRGAKEKEDEDDEEEQEQELNGARGRNKLEARHRSFR</sequence>
<feature type="region of interest" description="Disordered" evidence="1">
    <location>
        <begin position="290"/>
        <end position="387"/>
    </location>
</feature>
<reference evidence="2" key="1">
    <citation type="journal article" date="2020" name="Phytopathology">
        <title>Genome Sequence Resources of Colletotrichum truncatum, C. plurivorum, C. musicola, and C. sojae: Four Species Pathogenic to Soybean (Glycine max).</title>
        <authorList>
            <person name="Rogerio F."/>
            <person name="Boufleur T.R."/>
            <person name="Ciampi-Guillardi M."/>
            <person name="Sukno S.A."/>
            <person name="Thon M.R."/>
            <person name="Massola Junior N.S."/>
            <person name="Baroncelli R."/>
        </authorList>
    </citation>
    <scope>NUCLEOTIDE SEQUENCE</scope>
    <source>
        <strain evidence="2">LFN0074</strain>
    </source>
</reference>
<accession>A0A8H6MYP1</accession>
<keyword evidence="3" id="KW-1185">Reference proteome</keyword>
<protein>
    <submittedName>
        <fullName evidence="2">Uncharacterized protein</fullName>
    </submittedName>
</protein>
<gene>
    <name evidence="2" type="ORF">CMUS01_12742</name>
</gene>
<dbReference type="AlphaFoldDB" id="A0A8H6MYP1"/>
<evidence type="ECO:0000256" key="1">
    <source>
        <dbReference type="SAM" id="MobiDB-lite"/>
    </source>
</evidence>
<evidence type="ECO:0000313" key="3">
    <source>
        <dbReference type="Proteomes" id="UP000639643"/>
    </source>
</evidence>
<feature type="compositionally biased region" description="Basic and acidic residues" evidence="1">
    <location>
        <begin position="377"/>
        <end position="387"/>
    </location>
</feature>
<dbReference type="Proteomes" id="UP000639643">
    <property type="component" value="Unassembled WGS sequence"/>
</dbReference>
<dbReference type="EMBL" id="WIGM01000744">
    <property type="protein sequence ID" value="KAF6813902.1"/>
    <property type="molecule type" value="Genomic_DNA"/>
</dbReference>
<feature type="region of interest" description="Disordered" evidence="1">
    <location>
        <begin position="161"/>
        <end position="217"/>
    </location>
</feature>
<name>A0A8H6MYP1_9PEZI</name>